<dbReference type="InterPro" id="IPR023346">
    <property type="entry name" value="Lysozyme-like_dom_sf"/>
</dbReference>
<feature type="signal peptide" evidence="3">
    <location>
        <begin position="1"/>
        <end position="20"/>
    </location>
</feature>
<evidence type="ECO:0000259" key="4">
    <source>
        <dbReference type="Pfam" id="PF01464"/>
    </source>
</evidence>
<dbReference type="RefSeq" id="WP_344979623.1">
    <property type="nucleotide sequence ID" value="NZ_BAABFN010000005.1"/>
</dbReference>
<dbReference type="InterPro" id="IPR008258">
    <property type="entry name" value="Transglycosylase_SLT_dom_1"/>
</dbReference>
<dbReference type="Proteomes" id="UP001501207">
    <property type="component" value="Unassembled WGS sequence"/>
</dbReference>
<evidence type="ECO:0000313" key="5">
    <source>
        <dbReference type="EMBL" id="GAA4313661.1"/>
    </source>
</evidence>
<reference evidence="6" key="1">
    <citation type="journal article" date="2019" name="Int. J. Syst. Evol. Microbiol.">
        <title>The Global Catalogue of Microorganisms (GCM) 10K type strain sequencing project: providing services to taxonomists for standard genome sequencing and annotation.</title>
        <authorList>
            <consortium name="The Broad Institute Genomics Platform"/>
            <consortium name="The Broad Institute Genome Sequencing Center for Infectious Disease"/>
            <person name="Wu L."/>
            <person name="Ma J."/>
        </authorList>
    </citation>
    <scope>NUCLEOTIDE SEQUENCE [LARGE SCALE GENOMIC DNA]</scope>
    <source>
        <strain evidence="6">JCM 17664</strain>
    </source>
</reference>
<evidence type="ECO:0000313" key="6">
    <source>
        <dbReference type="Proteomes" id="UP001501207"/>
    </source>
</evidence>
<protein>
    <recommendedName>
        <fullName evidence="4">Transglycosylase SLT domain-containing protein</fullName>
    </recommendedName>
</protein>
<evidence type="ECO:0000256" key="3">
    <source>
        <dbReference type="SAM" id="SignalP"/>
    </source>
</evidence>
<feature type="chain" id="PRO_5045786241" description="Transglycosylase SLT domain-containing protein" evidence="3">
    <location>
        <begin position="21"/>
        <end position="396"/>
    </location>
</feature>
<proteinExistence type="inferred from homology"/>
<name>A0ABP8FZ36_9BACT</name>
<keyword evidence="3" id="KW-0732">Signal</keyword>
<dbReference type="EMBL" id="BAABFN010000005">
    <property type="protein sequence ID" value="GAA4313661.1"/>
    <property type="molecule type" value="Genomic_DNA"/>
</dbReference>
<sequence length="396" mass="43218">MQKTCTGVLVALLISHAAWAQTSSPKQVSLKNAVTDSVAVAATGSPADEDTIAMTPVQEPESGSLSETGDEPVPSLTTTPLATAAPSDSLMGPDVVVGNLNGDMVSYINSYYKHNTGHFRLVREKGESYFTLIERVFRDYGIPEDLKYLAVIESGLNTRVVSRAGAVGPWQLMAGTARVLGLTVNRRHDERRDLYKSTLAAAKYLNQLYDMLHDWVLVVAAYNCGPGGVQKAINASGSDDFWQLKNFLPHESSNHVMKFLATAYIMDRFANFFGMDQQELAGMLSPVSGGLHYRTYTNLQSLNISGKYSMAVIAKYLNMDIGELNHLNPDFGETASAKPGGQQGFDLKLPADKMMLFKQNRGTILNESVQLLMENNQRQLSSNDAEDEGDYAPQAG</sequence>
<dbReference type="PANTHER" id="PTHR37423:SF2">
    <property type="entry name" value="MEMBRANE-BOUND LYTIC MUREIN TRANSGLYCOSYLASE C"/>
    <property type="match status" value="1"/>
</dbReference>
<accession>A0ABP8FZ36</accession>
<dbReference type="PANTHER" id="PTHR37423">
    <property type="entry name" value="SOLUBLE LYTIC MUREIN TRANSGLYCOSYLASE-RELATED"/>
    <property type="match status" value="1"/>
</dbReference>
<feature type="domain" description="Transglycosylase SLT" evidence="4">
    <location>
        <begin position="143"/>
        <end position="243"/>
    </location>
</feature>
<dbReference type="SUPFAM" id="SSF53955">
    <property type="entry name" value="Lysozyme-like"/>
    <property type="match status" value="1"/>
</dbReference>
<dbReference type="Gene3D" id="1.10.530.10">
    <property type="match status" value="1"/>
</dbReference>
<dbReference type="Pfam" id="PF01464">
    <property type="entry name" value="SLT"/>
    <property type="match status" value="1"/>
</dbReference>
<feature type="region of interest" description="Disordered" evidence="2">
    <location>
        <begin position="377"/>
        <end position="396"/>
    </location>
</feature>
<comment type="similarity">
    <text evidence="1">Belongs to the transglycosylase Slt family.</text>
</comment>
<evidence type="ECO:0000256" key="1">
    <source>
        <dbReference type="ARBA" id="ARBA00007734"/>
    </source>
</evidence>
<feature type="compositionally biased region" description="Low complexity" evidence="2">
    <location>
        <begin position="74"/>
        <end position="84"/>
    </location>
</feature>
<organism evidence="5 6">
    <name type="scientific">Compostibacter hankyongensis</name>
    <dbReference type="NCBI Taxonomy" id="1007089"/>
    <lineage>
        <taxon>Bacteria</taxon>
        <taxon>Pseudomonadati</taxon>
        <taxon>Bacteroidota</taxon>
        <taxon>Chitinophagia</taxon>
        <taxon>Chitinophagales</taxon>
        <taxon>Chitinophagaceae</taxon>
        <taxon>Compostibacter</taxon>
    </lineage>
</organism>
<comment type="caution">
    <text evidence="5">The sequence shown here is derived from an EMBL/GenBank/DDBJ whole genome shotgun (WGS) entry which is preliminary data.</text>
</comment>
<feature type="region of interest" description="Disordered" evidence="2">
    <location>
        <begin position="57"/>
        <end position="84"/>
    </location>
</feature>
<keyword evidence="6" id="KW-1185">Reference proteome</keyword>
<evidence type="ECO:0000256" key="2">
    <source>
        <dbReference type="SAM" id="MobiDB-lite"/>
    </source>
</evidence>
<gene>
    <name evidence="5" type="ORF">GCM10023143_24060</name>
</gene>
<dbReference type="CDD" id="cd16894">
    <property type="entry name" value="MltD-like"/>
    <property type="match status" value="1"/>
</dbReference>